<gene>
    <name evidence="6" type="primary">spp2</name>
    <name evidence="6" type="ORF">CcaverHIS019_0410030</name>
</gene>
<evidence type="ECO:0000256" key="4">
    <source>
        <dbReference type="SAM" id="MobiDB-lite"/>
    </source>
</evidence>
<dbReference type="AlphaFoldDB" id="A0AA48L592"/>
<feature type="region of interest" description="Disordered" evidence="4">
    <location>
        <begin position="1"/>
        <end position="171"/>
    </location>
</feature>
<evidence type="ECO:0000256" key="1">
    <source>
        <dbReference type="ARBA" id="ARBA00004123"/>
    </source>
</evidence>
<feature type="domain" description="Spp2/MOS2 G-patch" evidence="5">
    <location>
        <begin position="223"/>
        <end position="273"/>
    </location>
</feature>
<dbReference type="GO" id="GO:0000398">
    <property type="term" value="P:mRNA splicing, via spliceosome"/>
    <property type="evidence" value="ECO:0007669"/>
    <property type="project" value="InterPro"/>
</dbReference>
<comment type="similarity">
    <text evidence="2">Belongs to the SPP2 family.</text>
</comment>
<comment type="subcellular location">
    <subcellularLocation>
        <location evidence="1">Nucleus</location>
    </subcellularLocation>
</comment>
<feature type="compositionally biased region" description="Basic and acidic residues" evidence="4">
    <location>
        <begin position="280"/>
        <end position="294"/>
    </location>
</feature>
<feature type="compositionally biased region" description="Polar residues" evidence="4">
    <location>
        <begin position="14"/>
        <end position="23"/>
    </location>
</feature>
<dbReference type="Pfam" id="PF12656">
    <property type="entry name" value="G-patch_2"/>
    <property type="match status" value="1"/>
</dbReference>
<proteinExistence type="inferred from homology"/>
<protein>
    <recommendedName>
        <fullName evidence="5">Spp2/MOS2 G-patch domain-containing protein</fullName>
    </recommendedName>
</protein>
<name>A0AA48L592_9TREE</name>
<evidence type="ECO:0000313" key="7">
    <source>
        <dbReference type="Proteomes" id="UP001233271"/>
    </source>
</evidence>
<evidence type="ECO:0000259" key="5">
    <source>
        <dbReference type="Pfam" id="PF12656"/>
    </source>
</evidence>
<keyword evidence="7" id="KW-1185">Reference proteome</keyword>
<accession>A0AA48L592</accession>
<feature type="compositionally biased region" description="Basic and acidic residues" evidence="4">
    <location>
        <begin position="317"/>
        <end position="328"/>
    </location>
</feature>
<organism evidence="6 7">
    <name type="scientific">Cutaneotrichosporon cavernicola</name>
    <dbReference type="NCBI Taxonomy" id="279322"/>
    <lineage>
        <taxon>Eukaryota</taxon>
        <taxon>Fungi</taxon>
        <taxon>Dikarya</taxon>
        <taxon>Basidiomycota</taxon>
        <taxon>Agaricomycotina</taxon>
        <taxon>Tremellomycetes</taxon>
        <taxon>Trichosporonales</taxon>
        <taxon>Trichosporonaceae</taxon>
        <taxon>Cutaneotrichosporon</taxon>
    </lineage>
</organism>
<evidence type="ECO:0000256" key="2">
    <source>
        <dbReference type="ARBA" id="ARBA00008576"/>
    </source>
</evidence>
<sequence length="440" mass="50652">MSRPVSLAVKPPGTNKSTWSAPSQRIFADDSDEEGDAFTSASGSRPKPRVKAEDERIEGFGNGRKVGRRSPEPLVIAALPNRDWRAVTTQARRPGYRPERRDDEPVVTHERTGDEPQRRGLRRADDIDPDYDNDRKPAPAELVAAEIKQETKAETKQETKQEVKEEERKPLTLDEEALAAVLAGDRPVSDAQRLADDLVIESAADRNVMTEDQALERHLDALPEESTLDDYDAVPVEAFGAAMLRGMGYDAKNDTPMHVPKPRPALLGIGATALSSELPPSRKDPKKRREERATRGGRGFNAAALMVRSNGPSREASIAREDSREASRSRGTSPGEKRRRDDGDSRDSKRRYDNRDDRDRRRTDERDTRDRDRDGRRYETEEERARRKARERESDRDRDDRRDRDRDRERSRRDDRDRDRSRYEDRNRRERDRDRNRDRP</sequence>
<feature type="compositionally biased region" description="Basic and acidic residues" evidence="4">
    <location>
        <begin position="335"/>
        <end position="440"/>
    </location>
</feature>
<feature type="compositionally biased region" description="Basic and acidic residues" evidence="4">
    <location>
        <begin position="147"/>
        <end position="171"/>
    </location>
</feature>
<dbReference type="PANTHER" id="PTHR15818">
    <property type="entry name" value="G PATCH AND KOW-CONTAINING"/>
    <property type="match status" value="1"/>
</dbReference>
<dbReference type="InterPro" id="IPR045166">
    <property type="entry name" value="Spp2-like"/>
</dbReference>
<evidence type="ECO:0000256" key="3">
    <source>
        <dbReference type="ARBA" id="ARBA00023242"/>
    </source>
</evidence>
<dbReference type="GO" id="GO:0005681">
    <property type="term" value="C:spliceosomal complex"/>
    <property type="evidence" value="ECO:0007669"/>
    <property type="project" value="TreeGrafter"/>
</dbReference>
<reference evidence="6" key="1">
    <citation type="journal article" date="2023" name="BMC Genomics">
        <title>Chromosome-level genome assemblies of Cutaneotrichosporon spp. (Trichosporonales, Basidiomycota) reveal imbalanced evolution between nucleotide sequences and chromosome synteny.</title>
        <authorList>
            <person name="Kobayashi Y."/>
            <person name="Kayamori A."/>
            <person name="Aoki K."/>
            <person name="Shiwa Y."/>
            <person name="Matsutani M."/>
            <person name="Fujita N."/>
            <person name="Sugita T."/>
            <person name="Iwasaki W."/>
            <person name="Tanaka N."/>
            <person name="Takashima M."/>
        </authorList>
    </citation>
    <scope>NUCLEOTIDE SEQUENCE</scope>
    <source>
        <strain evidence="6">HIS019</strain>
    </source>
</reference>
<evidence type="ECO:0000313" key="6">
    <source>
        <dbReference type="EMBL" id="BEI92183.1"/>
    </source>
</evidence>
<dbReference type="EMBL" id="AP028215">
    <property type="protein sequence ID" value="BEI92183.1"/>
    <property type="molecule type" value="Genomic_DNA"/>
</dbReference>
<dbReference type="RefSeq" id="XP_060457448.1">
    <property type="nucleotide sequence ID" value="XM_060600901.1"/>
</dbReference>
<feature type="compositionally biased region" description="Basic and acidic residues" evidence="4">
    <location>
        <begin position="96"/>
        <end position="138"/>
    </location>
</feature>
<dbReference type="InterPro" id="IPR026822">
    <property type="entry name" value="Spp2/MOS2_G-patch"/>
</dbReference>
<dbReference type="Proteomes" id="UP001233271">
    <property type="component" value="Chromosome 4"/>
</dbReference>
<feature type="region of interest" description="Disordered" evidence="4">
    <location>
        <begin position="254"/>
        <end position="440"/>
    </location>
</feature>
<dbReference type="GeneID" id="85496053"/>
<dbReference type="PANTHER" id="PTHR15818:SF2">
    <property type="entry name" value="G-PATCH DOMAIN AND KOW MOTIFS-CONTAINING PROTEIN"/>
    <property type="match status" value="1"/>
</dbReference>
<dbReference type="KEGG" id="ccac:CcaHIS019_0410030"/>
<keyword evidence="3" id="KW-0539">Nucleus</keyword>